<dbReference type="AlphaFoldDB" id="A0AA39U7K2"/>
<feature type="region of interest" description="Disordered" evidence="1">
    <location>
        <begin position="1"/>
        <end position="55"/>
    </location>
</feature>
<organism evidence="2 3">
    <name type="scientific">Armillaria luteobubalina</name>
    <dbReference type="NCBI Taxonomy" id="153913"/>
    <lineage>
        <taxon>Eukaryota</taxon>
        <taxon>Fungi</taxon>
        <taxon>Dikarya</taxon>
        <taxon>Basidiomycota</taxon>
        <taxon>Agaricomycotina</taxon>
        <taxon>Agaricomycetes</taxon>
        <taxon>Agaricomycetidae</taxon>
        <taxon>Agaricales</taxon>
        <taxon>Marasmiineae</taxon>
        <taxon>Physalacriaceae</taxon>
        <taxon>Armillaria</taxon>
    </lineage>
</organism>
<keyword evidence="3" id="KW-1185">Reference proteome</keyword>
<proteinExistence type="predicted"/>
<accession>A0AA39U7K2</accession>
<name>A0AA39U7K2_9AGAR</name>
<gene>
    <name evidence="2" type="ORF">EDD18DRAFT_1118486</name>
</gene>
<protein>
    <submittedName>
        <fullName evidence="2">Uncharacterized protein</fullName>
    </submittedName>
</protein>
<dbReference type="Proteomes" id="UP001175228">
    <property type="component" value="Unassembled WGS sequence"/>
</dbReference>
<feature type="compositionally biased region" description="Polar residues" evidence="1">
    <location>
        <begin position="22"/>
        <end position="51"/>
    </location>
</feature>
<sequence>MGKVQGPITGEGSRRFLGHPSPCNQVDSSTDPHVTLENLTSTPIAGPSTCQDGHPNAVNEMMEFNKQENHPIFMCKWASLNAVKRVSLWEEISDSEAEEETMGVDDIAKAIPPNDHETNETIVFGY</sequence>
<dbReference type="EMBL" id="JAUEPU010000270">
    <property type="protein sequence ID" value="KAK0472424.1"/>
    <property type="molecule type" value="Genomic_DNA"/>
</dbReference>
<reference evidence="2" key="1">
    <citation type="submission" date="2023-06" db="EMBL/GenBank/DDBJ databases">
        <authorList>
            <consortium name="Lawrence Berkeley National Laboratory"/>
            <person name="Ahrendt S."/>
            <person name="Sahu N."/>
            <person name="Indic B."/>
            <person name="Wong-Bajracharya J."/>
            <person name="Merenyi Z."/>
            <person name="Ke H.-M."/>
            <person name="Monk M."/>
            <person name="Kocsube S."/>
            <person name="Drula E."/>
            <person name="Lipzen A."/>
            <person name="Balint B."/>
            <person name="Henrissat B."/>
            <person name="Andreopoulos B."/>
            <person name="Martin F.M."/>
            <person name="Harder C.B."/>
            <person name="Rigling D."/>
            <person name="Ford K.L."/>
            <person name="Foster G.D."/>
            <person name="Pangilinan J."/>
            <person name="Papanicolaou A."/>
            <person name="Barry K."/>
            <person name="LaButti K."/>
            <person name="Viragh M."/>
            <person name="Koriabine M."/>
            <person name="Yan M."/>
            <person name="Riley R."/>
            <person name="Champramary S."/>
            <person name="Plett K.L."/>
            <person name="Tsai I.J."/>
            <person name="Slot J."/>
            <person name="Sipos G."/>
            <person name="Plett J."/>
            <person name="Nagy L.G."/>
            <person name="Grigoriev I.V."/>
        </authorList>
    </citation>
    <scope>NUCLEOTIDE SEQUENCE</scope>
    <source>
        <strain evidence="2">HWK02</strain>
    </source>
</reference>
<evidence type="ECO:0000256" key="1">
    <source>
        <dbReference type="SAM" id="MobiDB-lite"/>
    </source>
</evidence>
<evidence type="ECO:0000313" key="3">
    <source>
        <dbReference type="Proteomes" id="UP001175228"/>
    </source>
</evidence>
<evidence type="ECO:0000313" key="2">
    <source>
        <dbReference type="EMBL" id="KAK0472424.1"/>
    </source>
</evidence>
<comment type="caution">
    <text evidence="2">The sequence shown here is derived from an EMBL/GenBank/DDBJ whole genome shotgun (WGS) entry which is preliminary data.</text>
</comment>